<evidence type="ECO:0000256" key="1">
    <source>
        <dbReference type="RuleBase" id="RU363044"/>
    </source>
</evidence>
<dbReference type="GeneID" id="136089144"/>
<dbReference type="Proteomes" id="UP001652625">
    <property type="component" value="Chromosome 12"/>
</dbReference>
<evidence type="ECO:0000259" key="2">
    <source>
        <dbReference type="SMART" id="SM00382"/>
    </source>
</evidence>
<dbReference type="PANTHER" id="PTHR47642">
    <property type="entry name" value="ATP-DEPENDENT DNA HELICASE"/>
    <property type="match status" value="1"/>
</dbReference>
<comment type="similarity">
    <text evidence="1">Belongs to the helicase family.</text>
</comment>
<keyword evidence="3" id="KW-1185">Reference proteome</keyword>
<organism evidence="3 4">
    <name type="scientific">Hydra vulgaris</name>
    <name type="common">Hydra</name>
    <name type="synonym">Hydra attenuata</name>
    <dbReference type="NCBI Taxonomy" id="6087"/>
    <lineage>
        <taxon>Eukaryota</taxon>
        <taxon>Metazoa</taxon>
        <taxon>Cnidaria</taxon>
        <taxon>Hydrozoa</taxon>
        <taxon>Hydroidolina</taxon>
        <taxon>Anthoathecata</taxon>
        <taxon>Aplanulata</taxon>
        <taxon>Hydridae</taxon>
        <taxon>Hydra</taxon>
    </lineage>
</organism>
<dbReference type="EC" id="5.6.2.3" evidence="1"/>
<reference evidence="4" key="1">
    <citation type="submission" date="2025-08" db="UniProtKB">
        <authorList>
            <consortium name="RefSeq"/>
        </authorList>
    </citation>
    <scope>IDENTIFICATION</scope>
</reference>
<keyword evidence="1" id="KW-0233">DNA recombination</keyword>
<accession>A0ABM4D9B6</accession>
<dbReference type="InterPro" id="IPR051055">
    <property type="entry name" value="PIF1_helicase"/>
</dbReference>
<gene>
    <name evidence="4" type="primary">LOC136089144</name>
</gene>
<dbReference type="InterPro" id="IPR003593">
    <property type="entry name" value="AAA+_ATPase"/>
</dbReference>
<keyword evidence="1" id="KW-0547">Nucleotide-binding</keyword>
<keyword evidence="1" id="KW-0067">ATP-binding</keyword>
<dbReference type="InterPro" id="IPR027785">
    <property type="entry name" value="UvrD-like_helicase_C"/>
</dbReference>
<dbReference type="InterPro" id="IPR010285">
    <property type="entry name" value="DNA_helicase_pif1-like_DEAD"/>
</dbReference>
<evidence type="ECO:0000313" key="4">
    <source>
        <dbReference type="RefSeq" id="XP_065670936.1"/>
    </source>
</evidence>
<comment type="cofactor">
    <cofactor evidence="1">
        <name>Mg(2+)</name>
        <dbReference type="ChEBI" id="CHEBI:18420"/>
    </cofactor>
</comment>
<protein>
    <recommendedName>
        <fullName evidence="1">ATP-dependent DNA helicase</fullName>
        <ecNumber evidence="1">5.6.2.3</ecNumber>
    </recommendedName>
</protein>
<keyword evidence="1" id="KW-0227">DNA damage</keyword>
<dbReference type="CDD" id="cd18809">
    <property type="entry name" value="SF1_C_RecD"/>
    <property type="match status" value="1"/>
</dbReference>
<name>A0ABM4D9B6_HYDVU</name>
<dbReference type="SMART" id="SM00382">
    <property type="entry name" value="AAA"/>
    <property type="match status" value="1"/>
</dbReference>
<dbReference type="RefSeq" id="XP_065670936.1">
    <property type="nucleotide sequence ID" value="XM_065814864.1"/>
</dbReference>
<keyword evidence="1" id="KW-0234">DNA repair</keyword>
<dbReference type="InterPro" id="IPR049163">
    <property type="entry name" value="Pif1-like_2B_dom"/>
</dbReference>
<keyword evidence="1" id="KW-0378">Hydrolase</keyword>
<evidence type="ECO:0000313" key="3">
    <source>
        <dbReference type="Proteomes" id="UP001652625"/>
    </source>
</evidence>
<proteinExistence type="inferred from homology"/>
<sequence>MLNDQQEEIYTSILDNKNVFITGSAGTGKTYAINDIYQRLCQMKKNVYVTASTGIAAKLYESATTVHSFFGIFNNAHSSKDVLHHMTDVTKERLLSLDVLIIDEISMLLPSLLRLIHDILCSIRKSILLFGGAIVVLAGDFYQLTPIGSKLMLFEDNFWSLCQFKTIILTTTYRQQNNNAFLNCLTSIRLANYNNDDYNYLLKRLYSDDTMINPTYTRLFFTNKEREVHNLKMLSKLQKRQYVYESKIVYRNGYVNAEWPFQTPNTVTLKKGAPVICLRNLPDLNLANGTQAIIVKLKEDYIVILTRDNSKLTIHLQKESLFNNKHNIVAECIGMPFTVAYAMTIHKVQGLTLDNVVIHINREQFTHHLFYVAMSRVKQFEDLYIISSLHFFTYFIKTLKTHPSVKQYYETISLNTN</sequence>
<keyword evidence="1" id="KW-0347">Helicase</keyword>
<dbReference type="Pfam" id="PF13538">
    <property type="entry name" value="UvrD_C_2"/>
    <property type="match status" value="1"/>
</dbReference>
<feature type="domain" description="AAA+ ATPase" evidence="2">
    <location>
        <begin position="15"/>
        <end position="196"/>
    </location>
</feature>
<dbReference type="Pfam" id="PF21530">
    <property type="entry name" value="Pif1_2B_dom"/>
    <property type="match status" value="1"/>
</dbReference>
<dbReference type="Pfam" id="PF05970">
    <property type="entry name" value="PIF1"/>
    <property type="match status" value="1"/>
</dbReference>
<comment type="catalytic activity">
    <reaction evidence="1">
        <text>ATP + H2O = ADP + phosphate + H(+)</text>
        <dbReference type="Rhea" id="RHEA:13065"/>
        <dbReference type="ChEBI" id="CHEBI:15377"/>
        <dbReference type="ChEBI" id="CHEBI:15378"/>
        <dbReference type="ChEBI" id="CHEBI:30616"/>
        <dbReference type="ChEBI" id="CHEBI:43474"/>
        <dbReference type="ChEBI" id="CHEBI:456216"/>
        <dbReference type="EC" id="5.6.2.3"/>
    </reaction>
</comment>
<dbReference type="InterPro" id="IPR027417">
    <property type="entry name" value="P-loop_NTPase"/>
</dbReference>
<dbReference type="SUPFAM" id="SSF52540">
    <property type="entry name" value="P-loop containing nucleoside triphosphate hydrolases"/>
    <property type="match status" value="2"/>
</dbReference>
<dbReference type="Gene3D" id="3.40.50.300">
    <property type="entry name" value="P-loop containing nucleotide triphosphate hydrolases"/>
    <property type="match status" value="2"/>
</dbReference>